<organism evidence="3 4">
    <name type="scientific">Oryza sativa subsp. japonica</name>
    <name type="common">Rice</name>
    <dbReference type="NCBI Taxonomy" id="39947"/>
    <lineage>
        <taxon>Eukaryota</taxon>
        <taxon>Viridiplantae</taxon>
        <taxon>Streptophyta</taxon>
        <taxon>Embryophyta</taxon>
        <taxon>Tracheophyta</taxon>
        <taxon>Spermatophyta</taxon>
        <taxon>Magnoliopsida</taxon>
        <taxon>Liliopsida</taxon>
        <taxon>Poales</taxon>
        <taxon>Poaceae</taxon>
        <taxon>BOP clade</taxon>
        <taxon>Oryzoideae</taxon>
        <taxon>Oryzeae</taxon>
        <taxon>Oryzinae</taxon>
        <taxon>Oryza</taxon>
        <taxon>Oryza sativa</taxon>
    </lineage>
</organism>
<dbReference type="InterPro" id="IPR004314">
    <property type="entry name" value="Neprosin"/>
</dbReference>
<dbReference type="PANTHER" id="PTHR31589">
    <property type="entry name" value="PROTEIN, PUTATIVE (DUF239)-RELATED-RELATED"/>
    <property type="match status" value="1"/>
</dbReference>
<dbReference type="PANTHER" id="PTHR31589:SF135">
    <property type="entry name" value="OS05G0341100 PROTEIN"/>
    <property type="match status" value="1"/>
</dbReference>
<protein>
    <submittedName>
        <fullName evidence="3">Os02g0795600 protein</fullName>
    </submittedName>
</protein>
<keyword evidence="1" id="KW-1133">Transmembrane helix</keyword>
<dbReference type="FunCoup" id="A0A0P0VQL5">
    <property type="interactions" value="2"/>
</dbReference>
<evidence type="ECO:0000313" key="4">
    <source>
        <dbReference type="Proteomes" id="UP000059680"/>
    </source>
</evidence>
<dbReference type="PaxDb" id="39947-A0A0P0VQL5"/>
<reference evidence="3 4" key="3">
    <citation type="journal article" date="2013" name="Rice">
        <title>Improvement of the Oryza sativa Nipponbare reference genome using next generation sequence and optical map data.</title>
        <authorList>
            <person name="Kawahara Y."/>
            <person name="de la Bastide M."/>
            <person name="Hamilton J.P."/>
            <person name="Kanamori H."/>
            <person name="McCombie W.R."/>
            <person name="Ouyang S."/>
            <person name="Schwartz D.C."/>
            <person name="Tanaka T."/>
            <person name="Wu J."/>
            <person name="Zhou S."/>
            <person name="Childs K.L."/>
            <person name="Davidson R.M."/>
            <person name="Lin H."/>
            <person name="Quesada-Ocampo L."/>
            <person name="Vaillancourt B."/>
            <person name="Sakai H."/>
            <person name="Lee S.S."/>
            <person name="Kim J."/>
            <person name="Numa H."/>
            <person name="Itoh T."/>
            <person name="Buell C.R."/>
            <person name="Matsumoto T."/>
        </authorList>
    </citation>
    <scope>NUCLEOTIDE SEQUENCE [LARGE SCALE GENOMIC DNA]</scope>
    <source>
        <strain evidence="4">cv. Nipponbare</strain>
    </source>
</reference>
<dbReference type="PROSITE" id="PS52045">
    <property type="entry name" value="NEPROSIN_PEP_CD"/>
    <property type="match status" value="1"/>
</dbReference>
<evidence type="ECO:0000313" key="3">
    <source>
        <dbReference type="EMBL" id="BAS81356.1"/>
    </source>
</evidence>
<proteinExistence type="predicted"/>
<dbReference type="Proteomes" id="UP000059680">
    <property type="component" value="Chromosome 2"/>
</dbReference>
<dbReference type="AlphaFoldDB" id="A0A0P0VQL5"/>
<feature type="transmembrane region" description="Helical" evidence="1">
    <location>
        <begin position="6"/>
        <end position="27"/>
    </location>
</feature>
<reference evidence="4" key="1">
    <citation type="journal article" date="2005" name="Nature">
        <title>The map-based sequence of the rice genome.</title>
        <authorList>
            <consortium name="International rice genome sequencing project (IRGSP)"/>
            <person name="Matsumoto T."/>
            <person name="Wu J."/>
            <person name="Kanamori H."/>
            <person name="Katayose Y."/>
            <person name="Fujisawa M."/>
            <person name="Namiki N."/>
            <person name="Mizuno H."/>
            <person name="Yamamoto K."/>
            <person name="Antonio B.A."/>
            <person name="Baba T."/>
            <person name="Sakata K."/>
            <person name="Nagamura Y."/>
            <person name="Aoki H."/>
            <person name="Arikawa K."/>
            <person name="Arita K."/>
            <person name="Bito T."/>
            <person name="Chiden Y."/>
            <person name="Fujitsuka N."/>
            <person name="Fukunaka R."/>
            <person name="Hamada M."/>
            <person name="Harada C."/>
            <person name="Hayashi A."/>
            <person name="Hijishita S."/>
            <person name="Honda M."/>
            <person name="Hosokawa S."/>
            <person name="Ichikawa Y."/>
            <person name="Idonuma A."/>
            <person name="Iijima M."/>
            <person name="Ikeda M."/>
            <person name="Ikeno M."/>
            <person name="Ito K."/>
            <person name="Ito S."/>
            <person name="Ito T."/>
            <person name="Ito Y."/>
            <person name="Ito Y."/>
            <person name="Iwabuchi A."/>
            <person name="Kamiya K."/>
            <person name="Karasawa W."/>
            <person name="Kurita K."/>
            <person name="Katagiri S."/>
            <person name="Kikuta A."/>
            <person name="Kobayashi H."/>
            <person name="Kobayashi N."/>
            <person name="Machita K."/>
            <person name="Maehara T."/>
            <person name="Masukawa M."/>
            <person name="Mizubayashi T."/>
            <person name="Mukai Y."/>
            <person name="Nagasaki H."/>
            <person name="Nagata Y."/>
            <person name="Naito S."/>
            <person name="Nakashima M."/>
            <person name="Nakama Y."/>
            <person name="Nakamichi Y."/>
            <person name="Nakamura M."/>
            <person name="Meguro A."/>
            <person name="Negishi M."/>
            <person name="Ohta I."/>
            <person name="Ohta T."/>
            <person name="Okamoto M."/>
            <person name="Ono N."/>
            <person name="Saji S."/>
            <person name="Sakaguchi M."/>
            <person name="Sakai K."/>
            <person name="Shibata M."/>
            <person name="Shimokawa T."/>
            <person name="Song J."/>
            <person name="Takazaki Y."/>
            <person name="Terasawa K."/>
            <person name="Tsugane M."/>
            <person name="Tsuji K."/>
            <person name="Ueda S."/>
            <person name="Waki K."/>
            <person name="Yamagata H."/>
            <person name="Yamamoto M."/>
            <person name="Yamamoto S."/>
            <person name="Yamane H."/>
            <person name="Yoshiki S."/>
            <person name="Yoshihara R."/>
            <person name="Yukawa K."/>
            <person name="Zhong H."/>
            <person name="Yano M."/>
            <person name="Yuan Q."/>
            <person name="Ouyang S."/>
            <person name="Liu J."/>
            <person name="Jones K.M."/>
            <person name="Gansberger K."/>
            <person name="Moffat K."/>
            <person name="Hill J."/>
            <person name="Bera J."/>
            <person name="Fadrosh D."/>
            <person name="Jin S."/>
            <person name="Johri S."/>
            <person name="Kim M."/>
            <person name="Overton L."/>
            <person name="Reardon M."/>
            <person name="Tsitrin T."/>
            <person name="Vuong H."/>
            <person name="Weaver B."/>
            <person name="Ciecko A."/>
            <person name="Tallon L."/>
            <person name="Jackson J."/>
            <person name="Pai G."/>
            <person name="Aken S.V."/>
            <person name="Utterback T."/>
            <person name="Reidmuller S."/>
            <person name="Feldblyum T."/>
            <person name="Hsiao J."/>
            <person name="Zismann V."/>
            <person name="Iobst S."/>
            <person name="de Vazeille A.R."/>
            <person name="Buell C.R."/>
            <person name="Ying K."/>
            <person name="Li Y."/>
            <person name="Lu T."/>
            <person name="Huang Y."/>
            <person name="Zhao Q."/>
            <person name="Feng Q."/>
            <person name="Zhang L."/>
            <person name="Zhu J."/>
            <person name="Weng Q."/>
            <person name="Mu J."/>
            <person name="Lu Y."/>
            <person name="Fan D."/>
            <person name="Liu Y."/>
            <person name="Guan J."/>
            <person name="Zhang Y."/>
            <person name="Yu S."/>
            <person name="Liu X."/>
            <person name="Zhang Y."/>
            <person name="Hong G."/>
            <person name="Han B."/>
            <person name="Choisne N."/>
            <person name="Demange N."/>
            <person name="Orjeda G."/>
            <person name="Samain S."/>
            <person name="Cattolico L."/>
            <person name="Pelletier E."/>
            <person name="Couloux A."/>
            <person name="Segurens B."/>
            <person name="Wincker P."/>
            <person name="D'Hont A."/>
            <person name="Scarpelli C."/>
            <person name="Weissenbach J."/>
            <person name="Salanoubat M."/>
            <person name="Quetier F."/>
            <person name="Yu Y."/>
            <person name="Kim H.R."/>
            <person name="Rambo T."/>
            <person name="Currie J."/>
            <person name="Collura K."/>
            <person name="Luo M."/>
            <person name="Yang T."/>
            <person name="Ammiraju J.S.S."/>
            <person name="Engler F."/>
            <person name="Soderlund C."/>
            <person name="Wing R.A."/>
            <person name="Palmer L.E."/>
            <person name="de la Bastide M."/>
            <person name="Spiegel L."/>
            <person name="Nascimento L."/>
            <person name="Zutavern T."/>
            <person name="O'Shaughnessy A."/>
            <person name="Dike S."/>
            <person name="Dedhia N."/>
            <person name="Preston R."/>
            <person name="Balija V."/>
            <person name="McCombie W.R."/>
            <person name="Chow T."/>
            <person name="Chen H."/>
            <person name="Chung M."/>
            <person name="Chen C."/>
            <person name="Shaw J."/>
            <person name="Wu H."/>
            <person name="Hsiao K."/>
            <person name="Chao Y."/>
            <person name="Chu M."/>
            <person name="Cheng C."/>
            <person name="Hour A."/>
            <person name="Lee P."/>
            <person name="Lin S."/>
            <person name="Lin Y."/>
            <person name="Liou J."/>
            <person name="Liu S."/>
            <person name="Hsing Y."/>
            <person name="Raghuvanshi S."/>
            <person name="Mohanty A."/>
            <person name="Bharti A.K."/>
            <person name="Gaur A."/>
            <person name="Gupta V."/>
            <person name="Kumar D."/>
            <person name="Ravi V."/>
            <person name="Vij S."/>
            <person name="Kapur A."/>
            <person name="Khurana P."/>
            <person name="Khurana P."/>
            <person name="Khurana J.P."/>
            <person name="Tyagi A.K."/>
            <person name="Gaikwad K."/>
            <person name="Singh A."/>
            <person name="Dalal V."/>
            <person name="Srivastava S."/>
            <person name="Dixit A."/>
            <person name="Pal A.K."/>
            <person name="Ghazi I.A."/>
            <person name="Yadav M."/>
            <person name="Pandit A."/>
            <person name="Bhargava A."/>
            <person name="Sureshbabu K."/>
            <person name="Batra K."/>
            <person name="Sharma T.R."/>
            <person name="Mohapatra T."/>
            <person name="Singh N.K."/>
            <person name="Messing J."/>
            <person name="Nelson A.B."/>
            <person name="Fuks G."/>
            <person name="Kavchok S."/>
            <person name="Keizer G."/>
            <person name="Linton E."/>
            <person name="Llaca V."/>
            <person name="Song R."/>
            <person name="Tanyolac B."/>
            <person name="Young S."/>
            <person name="Ho-Il K."/>
            <person name="Hahn J.H."/>
            <person name="Sangsakoo G."/>
            <person name="Vanavichit A."/>
            <person name="de Mattos Luiz.A.T."/>
            <person name="Zimmer P.D."/>
            <person name="Malone G."/>
            <person name="Dellagostin O."/>
            <person name="de Oliveira A.C."/>
            <person name="Bevan M."/>
            <person name="Bancroft I."/>
            <person name="Minx P."/>
            <person name="Cordum H."/>
            <person name="Wilson R."/>
            <person name="Cheng Z."/>
            <person name="Jin W."/>
            <person name="Jiang J."/>
            <person name="Leong S.A."/>
            <person name="Iwama H."/>
            <person name="Gojobori T."/>
            <person name="Itoh T."/>
            <person name="Niimura Y."/>
            <person name="Fujii Y."/>
            <person name="Habara T."/>
            <person name="Sakai H."/>
            <person name="Sato Y."/>
            <person name="Wilson G."/>
            <person name="Kumar K."/>
            <person name="McCouch S."/>
            <person name="Juretic N."/>
            <person name="Hoen D."/>
            <person name="Wright S."/>
            <person name="Bruskiewich R."/>
            <person name="Bureau T."/>
            <person name="Miyao A."/>
            <person name="Hirochika H."/>
            <person name="Nishikawa T."/>
            <person name="Kadowaki K."/>
            <person name="Sugiura M."/>
            <person name="Burr B."/>
            <person name="Sasaki T."/>
        </authorList>
    </citation>
    <scope>NUCLEOTIDE SEQUENCE [LARGE SCALE GENOMIC DNA]</scope>
    <source>
        <strain evidence="4">cv. Nipponbare</strain>
    </source>
</reference>
<keyword evidence="4" id="KW-1185">Reference proteome</keyword>
<keyword evidence="1" id="KW-0812">Transmembrane</keyword>
<name>A0A0P0VQL5_ORYSJ</name>
<dbReference type="Pfam" id="PF03080">
    <property type="entry name" value="Neprosin"/>
    <property type="match status" value="1"/>
</dbReference>
<dbReference type="InterPro" id="IPR053168">
    <property type="entry name" value="Glutamic_endopeptidase"/>
</dbReference>
<evidence type="ECO:0000259" key="2">
    <source>
        <dbReference type="PROSITE" id="PS52045"/>
    </source>
</evidence>
<dbReference type="EMBL" id="AP014958">
    <property type="protein sequence ID" value="BAS81356.1"/>
    <property type="molecule type" value="Genomic_DNA"/>
</dbReference>
<reference evidence="3 4" key="2">
    <citation type="journal article" date="2013" name="Plant Cell Physiol.">
        <title>Rice Annotation Project Database (RAP-DB): an integrative and interactive database for rice genomics.</title>
        <authorList>
            <person name="Sakai H."/>
            <person name="Lee S.S."/>
            <person name="Tanaka T."/>
            <person name="Numa H."/>
            <person name="Kim J."/>
            <person name="Kawahara Y."/>
            <person name="Wakimoto H."/>
            <person name="Yang C.C."/>
            <person name="Iwamoto M."/>
            <person name="Abe T."/>
            <person name="Yamada Y."/>
            <person name="Muto A."/>
            <person name="Inokuchi H."/>
            <person name="Ikemura T."/>
            <person name="Matsumoto T."/>
            <person name="Sasaki T."/>
            <person name="Itoh T."/>
        </authorList>
    </citation>
    <scope>NUCLEOTIDE SEQUENCE [LARGE SCALE GENOMIC DNA]</scope>
    <source>
        <strain evidence="4">cv. Nipponbare</strain>
    </source>
</reference>
<accession>A0A0P0VQL5</accession>
<keyword evidence="1" id="KW-0472">Membrane</keyword>
<gene>
    <name evidence="3" type="ordered locus">Os02g0795600</name>
    <name evidence="3" type="ORF">OSNPB_020795600</name>
</gene>
<sequence>MEENLAISIVTLCLTYLVLVGGVKIHIDRDGIIGSTIPSKDLNMTIQMEPSSYPLDLDIQSILSSNISESNFPDIKCPTGTIPILRHNSSEAHMPNGGSQEEDRKTKDWWLARLDKSSAIGYRPLGYWPSKLFDTLQEKATYAFWGGWVRGPTVSLDPPPMGSGHFAKEGYRKAALVKGIRIANKDNNFVNPNVGKATTVTTRGLCYTVDGFGVLKMGMHVFFGGPGQCPN</sequence>
<dbReference type="STRING" id="39947.A0A0P0VQL5"/>
<evidence type="ECO:0000256" key="1">
    <source>
        <dbReference type="SAM" id="Phobius"/>
    </source>
</evidence>
<feature type="domain" description="Neprosin PEP catalytic" evidence="2">
    <location>
        <begin position="1"/>
        <end position="230"/>
    </location>
</feature>
<dbReference type="InParanoid" id="A0A0P0VQL5"/>